<feature type="region of interest" description="Disordered" evidence="1">
    <location>
        <begin position="572"/>
        <end position="592"/>
    </location>
</feature>
<reference evidence="2 3" key="1">
    <citation type="journal article" date="2016" name="Nat. Commun.">
        <title>Thousands of microbial genomes shed light on interconnected biogeochemical processes in an aquifer system.</title>
        <authorList>
            <person name="Anantharaman K."/>
            <person name="Brown C.T."/>
            <person name="Hug L.A."/>
            <person name="Sharon I."/>
            <person name="Castelle C.J."/>
            <person name="Probst A.J."/>
            <person name="Thomas B.C."/>
            <person name="Singh A."/>
            <person name="Wilkins M.J."/>
            <person name="Karaoz U."/>
            <person name="Brodie E.L."/>
            <person name="Williams K.H."/>
            <person name="Hubbard S.S."/>
            <person name="Banfield J.F."/>
        </authorList>
    </citation>
    <scope>NUCLEOTIDE SEQUENCE [LARGE SCALE GENOMIC DNA]</scope>
</reference>
<accession>A0A1F5GSS0</accession>
<dbReference type="EMBL" id="MFBJ01000073">
    <property type="protein sequence ID" value="OGD94879.1"/>
    <property type="molecule type" value="Genomic_DNA"/>
</dbReference>
<evidence type="ECO:0000313" key="3">
    <source>
        <dbReference type="Proteomes" id="UP000176666"/>
    </source>
</evidence>
<name>A0A1F5GSS0_9BACT</name>
<protein>
    <submittedName>
        <fullName evidence="2">Uncharacterized protein</fullName>
    </submittedName>
</protein>
<dbReference type="Proteomes" id="UP000176666">
    <property type="component" value="Unassembled WGS sequence"/>
</dbReference>
<gene>
    <name evidence="2" type="ORF">A3F02_03610</name>
</gene>
<comment type="caution">
    <text evidence="2">The sequence shown here is derived from an EMBL/GenBank/DDBJ whole genome shotgun (WGS) entry which is preliminary data.</text>
</comment>
<evidence type="ECO:0000313" key="2">
    <source>
        <dbReference type="EMBL" id="OGD94879.1"/>
    </source>
</evidence>
<proteinExistence type="predicted"/>
<sequence>MTYLAAPAFAAPGDPPNPQPCENARETEQLTDNWMTHPGTSDPPQGLKFTLLRVGKEGDPVSLDADLNFSVDFSKLQSIFGATNSDYLEGEFHDEEHRKANIMDLKSTDFNLFHGSGQKAAPKVMLDKLRTKYVKYVWENPKLAESGNEFSDINGKSPKTIWALVNDYGQPNPPTEGGNADTWNQTWGKYWPKIPTAYSEYYEGKIIFKEAIGQDAIVKTIKGEICPFNLDRIITFIMPEFFRTTAVTGQLNKILVPNAAQSKDANNLIKLTNNDTGKSLVGNIIQKCINAFNKTPLNKVLQKITKTTSNLLNPIKTVYAQEAPCLKVLAGGKQGTAPYCPLPTGQLQPGDSCDGQNVVCNFKIHWEHPNNPLHIGTKDNPGDFDSCREPDPDTDEITCYLTIAIWPVFRIPFLSEIWNNSLYSDEAEGGLNRGIGSDQVTGRPGLFSFFTPQAIYSKLFPTNYDRALDLLSRCYPQWPDQTTGEQSACDQLNTIGGIIPCAIQDDIKLVARCVSGKIGKNLPGQVGTDPNYKERFGGATECNKLYVRDLALKPKALQENSVIGEDGCNLLANAPPGSGEPPGGGTTPPNQDNCQGKYELNNPLGNFGDPNCDFSKDKLHRLLKTLDPLYADYWYGRIIVCESGFNPNNWLTGDPNADWHSPDPAGAWGLLQMGRGKNGQYDHGDVVWKRPEAPSMEGQVYNAVQYNKWLISLGMPFAYWSTSWLPCAAATM</sequence>
<evidence type="ECO:0000256" key="1">
    <source>
        <dbReference type="SAM" id="MobiDB-lite"/>
    </source>
</evidence>
<dbReference type="AlphaFoldDB" id="A0A1F5GSS0"/>
<organism evidence="2 3">
    <name type="scientific">Candidatus Curtissbacteria bacterium RIFCSPHIGHO2_12_FULL_38_9b</name>
    <dbReference type="NCBI Taxonomy" id="1797720"/>
    <lineage>
        <taxon>Bacteria</taxon>
        <taxon>Candidatus Curtissiibacteriota</taxon>
    </lineage>
</organism>